<feature type="domain" description="Glycosyl hydrolase family 36 N-terminal" evidence="6">
    <location>
        <begin position="38"/>
        <end position="288"/>
    </location>
</feature>
<dbReference type="InterPro" id="IPR038417">
    <property type="entry name" value="Alpga-gal_N_sf"/>
</dbReference>
<dbReference type="InterPro" id="IPR050985">
    <property type="entry name" value="Alpha-glycosidase_related"/>
</dbReference>
<evidence type="ECO:0000256" key="2">
    <source>
        <dbReference type="ARBA" id="ARBA00012755"/>
    </source>
</evidence>
<dbReference type="InterPro" id="IPR031704">
    <property type="entry name" value="Glyco_hydro_36_N"/>
</dbReference>
<dbReference type="PANTHER" id="PTHR43053:SF3">
    <property type="entry name" value="ALPHA-GALACTOSIDASE C-RELATED"/>
    <property type="match status" value="1"/>
</dbReference>
<dbReference type="Pfam" id="PF16874">
    <property type="entry name" value="Glyco_hydro_36C"/>
    <property type="match status" value="1"/>
</dbReference>
<dbReference type="GO" id="GO:0016052">
    <property type="term" value="P:carbohydrate catabolic process"/>
    <property type="evidence" value="ECO:0007669"/>
    <property type="project" value="InterPro"/>
</dbReference>
<dbReference type="Pfam" id="PF02065">
    <property type="entry name" value="Melibiase"/>
    <property type="match status" value="1"/>
</dbReference>
<dbReference type="EC" id="3.2.1.22" evidence="2"/>
<dbReference type="CDD" id="cd14791">
    <property type="entry name" value="GH36"/>
    <property type="match status" value="1"/>
</dbReference>
<evidence type="ECO:0000313" key="8">
    <source>
        <dbReference type="Proteomes" id="UP000224915"/>
    </source>
</evidence>
<dbReference type="PRINTS" id="PR00743">
    <property type="entry name" value="GLHYDRLASE36"/>
</dbReference>
<comment type="caution">
    <text evidence="7">The sequence shown here is derived from an EMBL/GenBank/DDBJ whole genome shotgun (WGS) entry which is preliminary data.</text>
</comment>
<dbReference type="InterPro" id="IPR017853">
    <property type="entry name" value="GH"/>
</dbReference>
<gene>
    <name evidence="7" type="ORF">ATL40_2550</name>
</gene>
<feature type="domain" description="Glycosyl hydrolase family 36 C-terminal" evidence="5">
    <location>
        <begin position="649"/>
        <end position="742"/>
    </location>
</feature>
<dbReference type="SUPFAM" id="SSF51445">
    <property type="entry name" value="(Trans)glycosidases"/>
    <property type="match status" value="1"/>
</dbReference>
<dbReference type="InterPro" id="IPR002252">
    <property type="entry name" value="Glyco_hydro_36"/>
</dbReference>
<keyword evidence="4" id="KW-0326">Glycosidase</keyword>
<evidence type="ECO:0000313" key="7">
    <source>
        <dbReference type="EMBL" id="PFG20933.1"/>
    </source>
</evidence>
<evidence type="ECO:0000256" key="1">
    <source>
        <dbReference type="ARBA" id="ARBA00001255"/>
    </source>
</evidence>
<dbReference type="OrthoDB" id="9758822at2"/>
<evidence type="ECO:0000256" key="4">
    <source>
        <dbReference type="ARBA" id="ARBA00023295"/>
    </source>
</evidence>
<dbReference type="RefSeq" id="WP_098469842.1">
    <property type="nucleotide sequence ID" value="NZ_PDJD01000001.1"/>
</dbReference>
<dbReference type="FunFam" id="3.20.20.70:FF:000118">
    <property type="entry name" value="Alpha-galactosidase"/>
    <property type="match status" value="1"/>
</dbReference>
<sequence length="761" mass="81959">MTTATPPTEAPLTAASTRTLAMRAAGVGLVLDLSERHLPAIVHWGADLGPLTAADAATLAATQVNPTGLNQVDEPVRLALLPEAHAGWPGRPGLAGSRAGRAFSPRFTVTETLLDGAAWRSEHADVGAAHLRVEARDERNHLALTLEIELLSDGALRTRARVTNTAADTSTDSASGDYHLDALALALPVPREASEILDFAGRWARERTPQRSPFGVGTHLRENRRGRTGADSAYLLHAGTPGFDFATGEVWAVHTAWSGNHVHYAEHLFSGERVLGGGELLLPGEVVLAPSQSYTSPWLYGSYGGGLDAVAHRFHRYLRSRPQHPATPRPVTLNVWEAVYFDHSLQPLLDLADLAAQIGVERYVLDDGWFGARRDDTAGLGDWVVSAEVWPDGLTPLIEHVTGLGMQFGLWFEPEMVNLDSDIARAHPEWIMTADPDRLPVASRHQQVLNLTIPECYAHIRDAMVAVLEANDIAYLKWDHNRDLVEAGTAATGRPAVHEQTRAFYRLVDELKERFPGLEIESCASGGARIDLGVLERTDRVWTSDCIDPLERQLMHRWTSSLIPPELMGAHIASGVSHTTGRWHTLGFRAATAMFGHLGIEWDLRAASAQELAELTAWIAFHRAHRDLLHGGDLVRLDTGEETLIGQGVVAPDRTRALYSLASVAGAVTSMPGRVRLAGLDPARRYRVRPVLPAGEAVGVLPPPWWGIGSGGFGALGAMTAEQIAAAPGVELSGAALGSVGVVHAPGIPETAVLYEAVAVD</sequence>
<dbReference type="InterPro" id="IPR031705">
    <property type="entry name" value="Glyco_hydro_36_C"/>
</dbReference>
<evidence type="ECO:0000259" key="5">
    <source>
        <dbReference type="Pfam" id="PF16874"/>
    </source>
</evidence>
<comment type="catalytic activity">
    <reaction evidence="1">
        <text>Hydrolysis of terminal, non-reducing alpha-D-galactose residues in alpha-D-galactosides, including galactose oligosaccharides, galactomannans and galactolipids.</text>
        <dbReference type="EC" id="3.2.1.22"/>
    </reaction>
</comment>
<dbReference type="AlphaFoldDB" id="A0A2A9D2P7"/>
<dbReference type="Proteomes" id="UP000224915">
    <property type="component" value="Unassembled WGS sequence"/>
</dbReference>
<dbReference type="Gene3D" id="2.70.98.60">
    <property type="entry name" value="alpha-galactosidase from lactobacil brevis"/>
    <property type="match status" value="1"/>
</dbReference>
<dbReference type="InterPro" id="IPR013785">
    <property type="entry name" value="Aldolase_TIM"/>
</dbReference>
<accession>A0A2A9D2P7</accession>
<dbReference type="Pfam" id="PF16875">
    <property type="entry name" value="Glyco_hydro_36N"/>
    <property type="match status" value="1"/>
</dbReference>
<keyword evidence="8" id="KW-1185">Reference proteome</keyword>
<evidence type="ECO:0000256" key="3">
    <source>
        <dbReference type="ARBA" id="ARBA00022801"/>
    </source>
</evidence>
<evidence type="ECO:0000259" key="6">
    <source>
        <dbReference type="Pfam" id="PF16875"/>
    </source>
</evidence>
<name>A0A2A9D2P7_9MICO</name>
<dbReference type="Gene3D" id="3.20.20.70">
    <property type="entry name" value="Aldolase class I"/>
    <property type="match status" value="1"/>
</dbReference>
<dbReference type="EMBL" id="PDJD01000001">
    <property type="protein sequence ID" value="PFG20933.1"/>
    <property type="molecule type" value="Genomic_DNA"/>
</dbReference>
<dbReference type="PANTHER" id="PTHR43053">
    <property type="entry name" value="GLYCOSIDASE FAMILY 31"/>
    <property type="match status" value="1"/>
</dbReference>
<organism evidence="7 8">
    <name type="scientific">Serinibacter salmoneus</name>
    <dbReference type="NCBI Taxonomy" id="556530"/>
    <lineage>
        <taxon>Bacteria</taxon>
        <taxon>Bacillati</taxon>
        <taxon>Actinomycetota</taxon>
        <taxon>Actinomycetes</taxon>
        <taxon>Micrococcales</taxon>
        <taxon>Beutenbergiaceae</taxon>
        <taxon>Serinibacter</taxon>
    </lineage>
</organism>
<keyword evidence="3" id="KW-0378">Hydrolase</keyword>
<dbReference type="GO" id="GO:0004557">
    <property type="term" value="F:alpha-galactosidase activity"/>
    <property type="evidence" value="ECO:0007669"/>
    <property type="project" value="UniProtKB-EC"/>
</dbReference>
<proteinExistence type="predicted"/>
<reference evidence="7 8" key="1">
    <citation type="submission" date="2017-10" db="EMBL/GenBank/DDBJ databases">
        <title>Sequencing the genomes of 1000 actinobacteria strains.</title>
        <authorList>
            <person name="Klenk H.-P."/>
        </authorList>
    </citation>
    <scope>NUCLEOTIDE SEQUENCE [LARGE SCALE GENOMIC DNA]</scope>
    <source>
        <strain evidence="7 8">DSM 21801</strain>
    </source>
</reference>
<protein>
    <recommendedName>
        <fullName evidence="2">alpha-galactosidase</fullName>
        <ecNumber evidence="2">3.2.1.22</ecNumber>
    </recommendedName>
</protein>
<dbReference type="InterPro" id="IPR000111">
    <property type="entry name" value="Glyco_hydro_27/36_CS"/>
</dbReference>
<dbReference type="PROSITE" id="PS00512">
    <property type="entry name" value="ALPHA_GALACTOSIDASE"/>
    <property type="match status" value="1"/>
</dbReference>